<sequence>MYALAVAGVAGAQDLELARQLAGELAYEQAFDDGESACIEKMSAQDIEGDVANTPELLGGIQPGDPEWVEARALYADMLRDGCLYGKAAVLDAFVGGLAQSLSTDDMRALIAFYRSDLGVTLRNASISANSTAYRAYEPVVGPGEAYDAFAEKIAAILARRTPSGSPAEAQRTPVALETADAAVALSDRFMQDIVKGRVSQAFEMARTHTLVADADIGKMIADLEQVGPAMANRFGESIGYELLHNDSIGGSLIRSVFLHRFQNHAMVWMFVWYRGDSGWMLSTFRYSDDVSLLFGR</sequence>
<organism evidence="2 3">
    <name type="scientific">Pseudoxanthomonas suwonensis</name>
    <dbReference type="NCBI Taxonomy" id="314722"/>
    <lineage>
        <taxon>Bacteria</taxon>
        <taxon>Pseudomonadati</taxon>
        <taxon>Pseudomonadota</taxon>
        <taxon>Gammaproteobacteria</taxon>
        <taxon>Lysobacterales</taxon>
        <taxon>Lysobacteraceae</taxon>
        <taxon>Pseudoxanthomonas</taxon>
    </lineage>
</organism>
<dbReference type="EMBL" id="CP011144">
    <property type="protein sequence ID" value="AKC87073.1"/>
    <property type="molecule type" value="Genomic_DNA"/>
</dbReference>
<dbReference type="Pfam" id="PF09832">
    <property type="entry name" value="DUF2059"/>
    <property type="match status" value="1"/>
</dbReference>
<evidence type="ECO:0000313" key="3">
    <source>
        <dbReference type="Proteomes" id="UP000033067"/>
    </source>
</evidence>
<evidence type="ECO:0000259" key="1">
    <source>
        <dbReference type="Pfam" id="PF09832"/>
    </source>
</evidence>
<dbReference type="AlphaFoldDB" id="A0A0E3Z1G8"/>
<keyword evidence="3" id="KW-1185">Reference proteome</keyword>
<dbReference type="InterPro" id="IPR018637">
    <property type="entry name" value="DUF2059"/>
</dbReference>
<accession>A0A0E3Z1G8</accession>
<dbReference type="KEGG" id="psuw:WQ53_10255"/>
<reference evidence="2 3" key="1">
    <citation type="journal article" date="2015" name="Genome Announc.">
        <title>Complete Genome Sequence of Pseudoxanthomonas suwonensis Strain J1, a Cellulose-Degrading Bacterium Isolated from Leaf- and Wood-Enriched Soil.</title>
        <authorList>
            <person name="Hou L."/>
            <person name="Jiang J."/>
            <person name="Xu Z."/>
            <person name="Zhou Y."/>
            <person name="Leung F.C."/>
        </authorList>
    </citation>
    <scope>NUCLEOTIDE SEQUENCE [LARGE SCALE GENOMIC DNA]</scope>
    <source>
        <strain evidence="2 3">J1</strain>
    </source>
</reference>
<gene>
    <name evidence="2" type="ORF">WQ53_10255</name>
</gene>
<dbReference type="Proteomes" id="UP000033067">
    <property type="component" value="Chromosome"/>
</dbReference>
<dbReference type="PATRIC" id="fig|314722.6.peg.2206"/>
<feature type="domain" description="DUF2059" evidence="1">
    <location>
        <begin position="92"/>
        <end position="121"/>
    </location>
</feature>
<name>A0A0E3Z1G8_9GAMM</name>
<evidence type="ECO:0000313" key="2">
    <source>
        <dbReference type="EMBL" id="AKC87073.1"/>
    </source>
</evidence>
<protein>
    <recommendedName>
        <fullName evidence="1">DUF2059 domain-containing protein</fullName>
    </recommendedName>
</protein>
<proteinExistence type="predicted"/>